<evidence type="ECO:0000256" key="2">
    <source>
        <dbReference type="ARBA" id="ARBA00022692"/>
    </source>
</evidence>
<feature type="transmembrane region" description="Helical" evidence="7">
    <location>
        <begin position="41"/>
        <end position="64"/>
    </location>
</feature>
<evidence type="ECO:0000313" key="10">
    <source>
        <dbReference type="Proteomes" id="UP001501391"/>
    </source>
</evidence>
<keyword evidence="3 7" id="KW-1133">Transmembrane helix</keyword>
<feature type="domain" description="Major facilitator superfamily (MFS) profile" evidence="8">
    <location>
        <begin position="42"/>
        <end position="494"/>
    </location>
</feature>
<dbReference type="Pfam" id="PF07690">
    <property type="entry name" value="MFS_1"/>
    <property type="match status" value="1"/>
</dbReference>
<sequence length="503" mass="51720">MQDDKSVSLTERDGTTDTAPAGAPTTGDAGPPPLPPARVKAMVLVAMAATFMAMMDSYIVNVAIPSIRSDLGASVSAAEMTVGGYILVYGLFLVTGGRLGDILGYKRMFLAGLGLFTVASLLCGVAPGPEALIVFRCVQGLSAALFFPQILSIIQTSFEGAQRDKALALFGVTIGLAAITGQLIGGVLVHLDLFGWGWRPIFLVNLPLGLAAIAGAALTMPGFRGTQRPRLDLPGVALLTLALLLLSFPLAEGRTAGWPVWCFVMMVLSVPCFVAFGWWQRRLAAAGGQPLVNPPLLRLGAYRSGNALFLAFFACNAGLFFVLAVQLQSGLGYSALESGLLFAPLGIAFTGTSLALPKIMPRLGLHVLTAGYGLNALGYLLLLITALAAGDSLSGPVLIPALVVIGVGQGLGVSPLLGAALTGVPPREAGSAAGVLETVGQLGMSVGITLVGLVYFSTLGDAGSRHAYTHAFTVTLILNLVLSLIALAFVPPLRRAAAAAATA</sequence>
<protein>
    <submittedName>
        <fullName evidence="9">MFS transporter</fullName>
    </submittedName>
</protein>
<dbReference type="PANTHER" id="PTHR42718">
    <property type="entry name" value="MAJOR FACILITATOR SUPERFAMILY MULTIDRUG TRANSPORTER MFSC"/>
    <property type="match status" value="1"/>
</dbReference>
<feature type="transmembrane region" description="Helical" evidence="7">
    <location>
        <begin position="108"/>
        <end position="127"/>
    </location>
</feature>
<feature type="region of interest" description="Disordered" evidence="6">
    <location>
        <begin position="1"/>
        <end position="34"/>
    </location>
</feature>
<evidence type="ECO:0000256" key="6">
    <source>
        <dbReference type="SAM" id="MobiDB-lite"/>
    </source>
</evidence>
<feature type="transmembrane region" description="Helical" evidence="7">
    <location>
        <begin position="307"/>
        <end position="327"/>
    </location>
</feature>
<organism evidence="9 10">
    <name type="scientific">Streptomyces bangladeshensis</name>
    <dbReference type="NCBI Taxonomy" id="295352"/>
    <lineage>
        <taxon>Bacteria</taxon>
        <taxon>Bacillati</taxon>
        <taxon>Actinomycetota</taxon>
        <taxon>Actinomycetes</taxon>
        <taxon>Kitasatosporales</taxon>
        <taxon>Streptomycetaceae</taxon>
        <taxon>Streptomyces</taxon>
    </lineage>
</organism>
<dbReference type="Gene3D" id="1.20.1720.10">
    <property type="entry name" value="Multidrug resistance protein D"/>
    <property type="match status" value="1"/>
</dbReference>
<name>A0ABP5P099_9ACTN</name>
<reference evidence="10" key="1">
    <citation type="journal article" date="2019" name="Int. J. Syst. Evol. Microbiol.">
        <title>The Global Catalogue of Microorganisms (GCM) 10K type strain sequencing project: providing services to taxonomists for standard genome sequencing and annotation.</title>
        <authorList>
            <consortium name="The Broad Institute Genomics Platform"/>
            <consortium name="The Broad Institute Genome Sequencing Center for Infectious Disease"/>
            <person name="Wu L."/>
            <person name="Ma J."/>
        </authorList>
    </citation>
    <scope>NUCLEOTIDE SEQUENCE [LARGE SCALE GENOMIC DNA]</scope>
    <source>
        <strain evidence="10">JCM 14924</strain>
    </source>
</reference>
<dbReference type="PANTHER" id="PTHR42718:SF39">
    <property type="entry name" value="ACTINORHODIN TRANSPORTER-RELATED"/>
    <property type="match status" value="1"/>
</dbReference>
<feature type="transmembrane region" description="Helical" evidence="7">
    <location>
        <begin position="339"/>
        <end position="356"/>
    </location>
</feature>
<dbReference type="InterPro" id="IPR020846">
    <property type="entry name" value="MFS_dom"/>
</dbReference>
<feature type="compositionally biased region" description="Basic and acidic residues" evidence="6">
    <location>
        <begin position="1"/>
        <end position="15"/>
    </location>
</feature>
<dbReference type="InterPro" id="IPR036259">
    <property type="entry name" value="MFS_trans_sf"/>
</dbReference>
<feature type="transmembrane region" description="Helical" evidence="7">
    <location>
        <begin position="468"/>
        <end position="490"/>
    </location>
</feature>
<feature type="transmembrane region" description="Helical" evidence="7">
    <location>
        <begin position="166"/>
        <end position="189"/>
    </location>
</feature>
<feature type="transmembrane region" description="Helical" evidence="7">
    <location>
        <begin position="363"/>
        <end position="385"/>
    </location>
</feature>
<dbReference type="Proteomes" id="UP001501391">
    <property type="component" value="Unassembled WGS sequence"/>
</dbReference>
<gene>
    <name evidence="9" type="ORF">GCM10009787_75680</name>
</gene>
<evidence type="ECO:0000256" key="3">
    <source>
        <dbReference type="ARBA" id="ARBA00022989"/>
    </source>
</evidence>
<feature type="transmembrane region" description="Helical" evidence="7">
    <location>
        <begin position="397"/>
        <end position="421"/>
    </location>
</feature>
<dbReference type="Gene3D" id="1.20.1250.20">
    <property type="entry name" value="MFS general substrate transporter like domains"/>
    <property type="match status" value="1"/>
</dbReference>
<feature type="transmembrane region" description="Helical" evidence="7">
    <location>
        <begin position="133"/>
        <end position="154"/>
    </location>
</feature>
<dbReference type="PRINTS" id="PR01036">
    <property type="entry name" value="TCRTETB"/>
</dbReference>
<accession>A0ABP5P099</accession>
<dbReference type="PROSITE" id="PS50850">
    <property type="entry name" value="MFS"/>
    <property type="match status" value="1"/>
</dbReference>
<evidence type="ECO:0000313" key="9">
    <source>
        <dbReference type="EMBL" id="GAA2205261.1"/>
    </source>
</evidence>
<dbReference type="SUPFAM" id="SSF103473">
    <property type="entry name" value="MFS general substrate transporter"/>
    <property type="match status" value="1"/>
</dbReference>
<keyword evidence="2 7" id="KW-0812">Transmembrane</keyword>
<evidence type="ECO:0000256" key="1">
    <source>
        <dbReference type="ARBA" id="ARBA00004651"/>
    </source>
</evidence>
<keyword evidence="10" id="KW-1185">Reference proteome</keyword>
<keyword evidence="4 7" id="KW-0472">Membrane</keyword>
<comment type="caution">
    <text evidence="9">The sequence shown here is derived from an EMBL/GenBank/DDBJ whole genome shotgun (WGS) entry which is preliminary data.</text>
</comment>
<feature type="transmembrane region" description="Helical" evidence="7">
    <location>
        <begin position="76"/>
        <end position="96"/>
    </location>
</feature>
<dbReference type="CDD" id="cd17321">
    <property type="entry name" value="MFS_MMR_MDR_like"/>
    <property type="match status" value="1"/>
</dbReference>
<comment type="subcellular location">
    <subcellularLocation>
        <location evidence="1">Cell membrane</location>
        <topology evidence="1">Multi-pass membrane protein</topology>
    </subcellularLocation>
</comment>
<proteinExistence type="predicted"/>
<feature type="compositionally biased region" description="Low complexity" evidence="6">
    <location>
        <begin position="16"/>
        <end position="29"/>
    </location>
</feature>
<evidence type="ECO:0000256" key="4">
    <source>
        <dbReference type="ARBA" id="ARBA00023136"/>
    </source>
</evidence>
<dbReference type="RefSeq" id="WP_346164390.1">
    <property type="nucleotide sequence ID" value="NZ_BAAAOQ010000039.1"/>
</dbReference>
<dbReference type="EMBL" id="BAAAOQ010000039">
    <property type="protein sequence ID" value="GAA2205261.1"/>
    <property type="molecule type" value="Genomic_DNA"/>
</dbReference>
<feature type="transmembrane region" description="Helical" evidence="7">
    <location>
        <begin position="201"/>
        <end position="219"/>
    </location>
</feature>
<dbReference type="InterPro" id="IPR011701">
    <property type="entry name" value="MFS"/>
</dbReference>
<evidence type="ECO:0000256" key="7">
    <source>
        <dbReference type="SAM" id="Phobius"/>
    </source>
</evidence>
<keyword evidence="5" id="KW-0046">Antibiotic resistance</keyword>
<evidence type="ECO:0000259" key="8">
    <source>
        <dbReference type="PROSITE" id="PS50850"/>
    </source>
</evidence>
<feature type="transmembrane region" description="Helical" evidence="7">
    <location>
        <begin position="231"/>
        <end position="250"/>
    </location>
</feature>
<feature type="transmembrane region" description="Helical" evidence="7">
    <location>
        <begin position="433"/>
        <end position="456"/>
    </location>
</feature>
<feature type="transmembrane region" description="Helical" evidence="7">
    <location>
        <begin position="256"/>
        <end position="279"/>
    </location>
</feature>
<evidence type="ECO:0000256" key="5">
    <source>
        <dbReference type="ARBA" id="ARBA00023251"/>
    </source>
</evidence>